<evidence type="ECO:0000259" key="2">
    <source>
        <dbReference type="SMART" id="SM00331"/>
    </source>
</evidence>
<dbReference type="GO" id="GO:0016301">
    <property type="term" value="F:kinase activity"/>
    <property type="evidence" value="ECO:0007669"/>
    <property type="project" value="UniProtKB-KW"/>
</dbReference>
<dbReference type="Gene3D" id="3.30.565.10">
    <property type="entry name" value="Histidine kinase-like ATPase, C-terminal domain"/>
    <property type="match status" value="1"/>
</dbReference>
<organism evidence="3 4">
    <name type="scientific">Actinoallomurus bryophytorum</name>
    <dbReference type="NCBI Taxonomy" id="1490222"/>
    <lineage>
        <taxon>Bacteria</taxon>
        <taxon>Bacillati</taxon>
        <taxon>Actinomycetota</taxon>
        <taxon>Actinomycetes</taxon>
        <taxon>Streptosporangiales</taxon>
        <taxon>Thermomonosporaceae</taxon>
        <taxon>Actinoallomurus</taxon>
    </lineage>
</organism>
<evidence type="ECO:0000256" key="1">
    <source>
        <dbReference type="ARBA" id="ARBA00022801"/>
    </source>
</evidence>
<keyword evidence="4" id="KW-1185">Reference proteome</keyword>
<protein>
    <submittedName>
        <fullName evidence="3">Histidine kinase-like protein</fullName>
    </submittedName>
</protein>
<dbReference type="EMBL" id="VFOZ01000001">
    <property type="protein sequence ID" value="TQL98576.1"/>
    <property type="molecule type" value="Genomic_DNA"/>
</dbReference>
<dbReference type="CDD" id="cd16936">
    <property type="entry name" value="HATPase_RsbW-like"/>
    <property type="match status" value="1"/>
</dbReference>
<keyword evidence="3" id="KW-0808">Transferase</keyword>
<dbReference type="InterPro" id="IPR036890">
    <property type="entry name" value="HATPase_C_sf"/>
</dbReference>
<dbReference type="RefSeq" id="WP_185792319.1">
    <property type="nucleotide sequence ID" value="NZ_VFOZ01000001.1"/>
</dbReference>
<keyword evidence="1" id="KW-0378">Hydrolase</keyword>
<dbReference type="SMART" id="SM00331">
    <property type="entry name" value="PP2C_SIG"/>
    <property type="match status" value="1"/>
</dbReference>
<dbReference type="InterPro" id="IPR001932">
    <property type="entry name" value="PPM-type_phosphatase-like_dom"/>
</dbReference>
<dbReference type="InterPro" id="IPR052016">
    <property type="entry name" value="Bact_Sigma-Reg"/>
</dbReference>
<dbReference type="Pfam" id="PF13581">
    <property type="entry name" value="HATPase_c_2"/>
    <property type="match status" value="1"/>
</dbReference>
<proteinExistence type="predicted"/>
<dbReference type="PANTHER" id="PTHR43156">
    <property type="entry name" value="STAGE II SPORULATION PROTEIN E-RELATED"/>
    <property type="match status" value="1"/>
</dbReference>
<evidence type="ECO:0000313" key="3">
    <source>
        <dbReference type="EMBL" id="TQL98576.1"/>
    </source>
</evidence>
<dbReference type="InterPro" id="IPR003594">
    <property type="entry name" value="HATPase_dom"/>
</dbReference>
<dbReference type="InterPro" id="IPR036457">
    <property type="entry name" value="PPM-type-like_dom_sf"/>
</dbReference>
<dbReference type="AlphaFoldDB" id="A0A543CN88"/>
<gene>
    <name evidence="3" type="ORF">FB559_4203</name>
</gene>
<sequence length="367" mass="38219">MHPIVRAAYPADRTAVAQARRFVRETLIGWGADAAIDDAVLLTSELATNAVIHARTPFEVICRTAGTSVQVEVVDGDSTRVLPAPGDGDDPDRISGRGLLMPVMLAAEWGVSYAAASKTVWFRLCTDAAPVPAPPQPYATPDIPGVEYGLVHRPAGEAYDGDLYDVFEAAPGRWRFAIGDVSGTGPEAATVAGLARHGLRLLAAEGHGVADVITRLNRAVVREGAHGRLMTLLHGELVHRPGAGIRLALVSAGHPPPLRLTLSGEVTSVSGTQSSLGAVRDTRFEEETVDLDPGDVLLCVTGRAVDGIAPGAIGRPSARHAGAGADGLARLLADWTDLTAKAVADHLRRSAVEAGEVAVLMLRVGAG</sequence>
<dbReference type="PANTHER" id="PTHR43156:SF2">
    <property type="entry name" value="STAGE II SPORULATION PROTEIN E"/>
    <property type="match status" value="1"/>
</dbReference>
<evidence type="ECO:0000313" key="4">
    <source>
        <dbReference type="Proteomes" id="UP000316096"/>
    </source>
</evidence>
<comment type="caution">
    <text evidence="3">The sequence shown here is derived from an EMBL/GenBank/DDBJ whole genome shotgun (WGS) entry which is preliminary data.</text>
</comment>
<dbReference type="Proteomes" id="UP000316096">
    <property type="component" value="Unassembled WGS sequence"/>
</dbReference>
<dbReference type="GO" id="GO:0016791">
    <property type="term" value="F:phosphatase activity"/>
    <property type="evidence" value="ECO:0007669"/>
    <property type="project" value="TreeGrafter"/>
</dbReference>
<dbReference type="Pfam" id="PF07228">
    <property type="entry name" value="SpoIIE"/>
    <property type="match status" value="1"/>
</dbReference>
<reference evidence="3 4" key="1">
    <citation type="submission" date="2019-06" db="EMBL/GenBank/DDBJ databases">
        <title>Sequencing the genomes of 1000 actinobacteria strains.</title>
        <authorList>
            <person name="Klenk H.-P."/>
        </authorList>
    </citation>
    <scope>NUCLEOTIDE SEQUENCE [LARGE SCALE GENOMIC DNA]</scope>
    <source>
        <strain evidence="3 4">DSM 102200</strain>
    </source>
</reference>
<accession>A0A543CN88</accession>
<dbReference type="Gene3D" id="3.60.40.10">
    <property type="entry name" value="PPM-type phosphatase domain"/>
    <property type="match status" value="1"/>
</dbReference>
<name>A0A543CN88_9ACTN</name>
<feature type="domain" description="PPM-type phosphatase" evidence="2">
    <location>
        <begin position="146"/>
        <end position="364"/>
    </location>
</feature>
<keyword evidence="3" id="KW-0418">Kinase</keyword>